<dbReference type="EMBL" id="CM001475">
    <property type="protein sequence ID" value="EIC30318.1"/>
    <property type="molecule type" value="Genomic_DNA"/>
</dbReference>
<reference evidence="1 2" key="1">
    <citation type="journal article" date="2013" name="Genome Announc.">
        <title>Genome Sequence of the Obligate Gammaproteobacterial Methanotroph Methylomicrobium album Strain BG8.</title>
        <authorList>
            <person name="Kits K.D."/>
            <person name="Kalyuzhnaya M.G."/>
            <person name="Klotz M.G."/>
            <person name="Jetten M.S."/>
            <person name="Op den Camp H.J."/>
            <person name="Vuilleumier S."/>
            <person name="Bringel F."/>
            <person name="Dispirito A.A."/>
            <person name="Murrell J.C."/>
            <person name="Bruce D."/>
            <person name="Cheng J.F."/>
            <person name="Copeland A."/>
            <person name="Goodwin L."/>
            <person name="Hauser L."/>
            <person name="Lajus A."/>
            <person name="Land M.L."/>
            <person name="Lapidus A."/>
            <person name="Lucas S."/>
            <person name="Medigue C."/>
            <person name="Pitluck S."/>
            <person name="Woyke T."/>
            <person name="Zeytun A."/>
            <person name="Stein L.Y."/>
        </authorList>
    </citation>
    <scope>NUCLEOTIDE SEQUENCE [LARGE SCALE GENOMIC DNA]</scope>
    <source>
        <strain evidence="1 2">BG8</strain>
    </source>
</reference>
<keyword evidence="2" id="KW-1185">Reference proteome</keyword>
<dbReference type="Proteomes" id="UP000005090">
    <property type="component" value="Chromosome"/>
</dbReference>
<dbReference type="eggNOG" id="ENOG5033J9W">
    <property type="taxonomic scope" value="Bacteria"/>
</dbReference>
<proteinExistence type="predicted"/>
<evidence type="ECO:0000313" key="1">
    <source>
        <dbReference type="EMBL" id="EIC30318.1"/>
    </source>
</evidence>
<dbReference type="AlphaFoldDB" id="H8GJF8"/>
<name>H8GJF8_METAL</name>
<organism evidence="1 2">
    <name type="scientific">Methylomicrobium album BG8</name>
    <dbReference type="NCBI Taxonomy" id="686340"/>
    <lineage>
        <taxon>Bacteria</taxon>
        <taxon>Pseudomonadati</taxon>
        <taxon>Pseudomonadota</taxon>
        <taxon>Gammaproteobacteria</taxon>
        <taxon>Methylococcales</taxon>
        <taxon>Methylococcaceae</taxon>
        <taxon>Methylomicrobium</taxon>
    </lineage>
</organism>
<gene>
    <name evidence="1" type="ORF">Metal_2604</name>
</gene>
<dbReference type="HOGENOM" id="CLU_844144_0_0_6"/>
<dbReference type="RefSeq" id="WP_005372882.1">
    <property type="nucleotide sequence ID" value="NZ_CM001475.1"/>
</dbReference>
<evidence type="ECO:0000313" key="2">
    <source>
        <dbReference type="Proteomes" id="UP000005090"/>
    </source>
</evidence>
<sequence>MNQLNYSSKAIDDLLLKAKSYGARIDSQSFSKVASLLEQAVKFQLPDNGDLFEDGFRALPAIFRLPYPVIAAEFQIVRNARLEHQPLSKRGEEVMASSKRIALAIEINTDNFEEFSWMLPKEKFDLLTLDGSIAIIPVFYLDGQQQWTIPPLGVVIPSRKIDPRPDLEDQTKKIYGNTLPKGMQQVPLEEHPIVLMPEYVRELQSVEGTDYIMAVTAQDTHDESRAILGLLEILSCKNVVTETVQPAKALNKKRLAKGKLPFFEYKILTLPNESISSKTSGRTHASPRVHLRRGHIRRLLGKNVWVNATIVGNSNSGVIIKDYSVTKSS</sequence>
<protein>
    <submittedName>
        <fullName evidence="1">Uncharacterized protein</fullName>
    </submittedName>
</protein>
<accession>H8GJF8</accession>